<dbReference type="InterPro" id="IPR001650">
    <property type="entry name" value="Helicase_C-like"/>
</dbReference>
<dbReference type="InterPro" id="IPR004179">
    <property type="entry name" value="Sec63-dom"/>
</dbReference>
<dbReference type="PROSITE" id="PS51194">
    <property type="entry name" value="HELICASE_CTER"/>
    <property type="match status" value="1"/>
</dbReference>
<dbReference type="PANTHER" id="PTHR47835:SF3">
    <property type="entry name" value="HELICASE FOR MEIOSIS 1"/>
    <property type="match status" value="1"/>
</dbReference>
<dbReference type="EC" id="5.6.2.4" evidence="9"/>
<dbReference type="Proteomes" id="UP000054477">
    <property type="component" value="Unassembled WGS sequence"/>
</dbReference>
<accession>A0A0C9XTF5</accession>
<evidence type="ECO:0000256" key="11">
    <source>
        <dbReference type="SAM" id="MobiDB-lite"/>
    </source>
</evidence>
<dbReference type="GO" id="GO:0043138">
    <property type="term" value="F:3'-5' DNA helicase activity"/>
    <property type="evidence" value="ECO:0007669"/>
    <property type="project" value="UniProtKB-EC"/>
</dbReference>
<dbReference type="SUPFAM" id="SSF46785">
    <property type="entry name" value="Winged helix' DNA-binding domain"/>
    <property type="match status" value="1"/>
</dbReference>
<comment type="similarity">
    <text evidence="1">Belongs to the helicase family. SKI2 subfamily.</text>
</comment>
<dbReference type="GO" id="GO:0005524">
    <property type="term" value="F:ATP binding"/>
    <property type="evidence" value="ECO:0007669"/>
    <property type="project" value="UniProtKB-KW"/>
</dbReference>
<sequence>MNLRLEQNMVTYPALHTGSLNTFFATDHPSVQLDEYYADVIDSTANPPMFSTQHEPYHLRNVTQDGYQDCVEQDAIPLQSQRSEIEMNYFQNDSEFCKPPLATLLDHRPYFGHEFTDHTPAESLPVGSSEYIYPLHSRHPHGEDITCEEKEAHTQTGELPNGQKLHRSRLRPVSELPDVYRGIFKFGIFNAIQSVCFDEILKSDVNMVISAPTGSGKTVLFELAIIRMLVHNKNDSQSKCIYIAPTKALCSERYRDWSTKFDPIGFKCCELTGDTVIFSGNVWGDAKDASIIIATGEKWDSLTRNWRDHSQILSRVHLFLVDEVHILNESRGSTLEVIISRMKMRGSCMRFVLVSATIPNIQDVASWIGNGLDVASPAKVFEVQISVGYIKKWLEQSFNDKRIEELVKCGIGVHHAGIHLEDRRMIEDLYLQKSLRILVATSTLAVGVNLPAHMVVIKGVRTFQNNVSVEYSDLDMVQMLGRAGRPQFDKDGIAIIMCEKALEGKYEALVQGKTVLESSLHLTLSEHINSEIGLGTITDLESAKSWLRGSFLFHRIRKNPNFYALGKEDDQTWQERVDEVVMRSVMKLRDTQLVSYIDKGAEAGKLTCTEYGEIMSKFYIRQTTMSLILNLPDHPSLREMAGRYRYQKNNQLIFCQLETISTAEELCDKSLRTSEKAIYNKLRNHLDIRFEVKKIEKTSDKAFLLIQAVLGGIGLKTEFKGTDSQPYLEALSLFRHAPRIARGESVPDFGASVVEVAVAKKVGIQVKHGLELVRCLTAKAWEDRPIVLKQVEHIGEKSIKVDIYFSRTSLAVTIDIVLLTPLRIETLLNRRPPFGLEVLACANDLPQYRLNITELGMRSSARKGPVEVDISIDCCLLEPSQVIKVKSQKHRVINMTAVLTLTSTSDFIDFRRIPTKVLKGRKTFEITAKLTKPSQSIIVIISSESVAGSSVQQIHKPSIPVTEFPVLDTRPLSSIESDLVGLEDDPDFWNMRIDDSEDEFVLSKEGSKRKSFLLFPHQLNESLKVAAENFTEIKNEDPATVFGVPKVESKRLQNGKYECNHSCKDKTQCRHFCCRDGLSGALNSSRKRHTDMVGTKNAPKITRLHATRANVSTCKNDMEVKELESMDELHLSGGRRLKLGLSPHSSRRKGRAALNFDISFTDLKGPEGSNRGRLFEADLDDDDDNDLPDGIFPVLSNKATPKTGYPNSEVDDLVCTPPLSQENTSKKTGPECCGTSPVSSANVSLTRLSKKRKLDNEVTRIDQELSALFYQTSEQDQKPILRHFKQPKVGHFEDPIVFVDSPRKPQLTPMKPIPDSLKNDACQTRLDFDVHSIGGGDSNDNEFTELDAWLQSGSVQIV</sequence>
<dbReference type="SUPFAM" id="SSF52540">
    <property type="entry name" value="P-loop containing nucleoside triphosphate hydrolases"/>
    <property type="match status" value="2"/>
</dbReference>
<dbReference type="STRING" id="1095629.A0A0C9XTF5"/>
<dbReference type="HOGENOM" id="CLU_000335_0_4_1"/>
<keyword evidence="5" id="KW-0067">ATP-binding</keyword>
<keyword evidence="7" id="KW-0469">Meiosis</keyword>
<gene>
    <name evidence="14" type="ORF">K443DRAFT_1749</name>
</gene>
<evidence type="ECO:0000256" key="9">
    <source>
        <dbReference type="ARBA" id="ARBA00034808"/>
    </source>
</evidence>
<dbReference type="GO" id="GO:0051321">
    <property type="term" value="P:meiotic cell cycle"/>
    <property type="evidence" value="ECO:0007669"/>
    <property type="project" value="UniProtKB-KW"/>
</dbReference>
<feature type="region of interest" description="Disordered" evidence="11">
    <location>
        <begin position="1202"/>
        <end position="1238"/>
    </location>
</feature>
<dbReference type="SUPFAM" id="SSF158702">
    <property type="entry name" value="Sec63 N-terminal domain-like"/>
    <property type="match status" value="1"/>
</dbReference>
<proteinExistence type="inferred from homology"/>
<dbReference type="InterPro" id="IPR011545">
    <property type="entry name" value="DEAD/DEAH_box_helicase_dom"/>
</dbReference>
<evidence type="ECO:0000259" key="12">
    <source>
        <dbReference type="PROSITE" id="PS51192"/>
    </source>
</evidence>
<dbReference type="Gene3D" id="1.10.3380.10">
    <property type="entry name" value="Sec63 N-terminal domain-like domain"/>
    <property type="match status" value="1"/>
</dbReference>
<comment type="catalytic activity">
    <reaction evidence="10">
        <text>ATP + H2O = ADP + phosphate + H(+)</text>
        <dbReference type="Rhea" id="RHEA:13065"/>
        <dbReference type="ChEBI" id="CHEBI:15377"/>
        <dbReference type="ChEBI" id="CHEBI:15378"/>
        <dbReference type="ChEBI" id="CHEBI:30616"/>
        <dbReference type="ChEBI" id="CHEBI:43474"/>
        <dbReference type="ChEBI" id="CHEBI:456216"/>
        <dbReference type="EC" id="5.6.2.4"/>
    </reaction>
</comment>
<keyword evidence="2" id="KW-0547">Nucleotide-binding</keyword>
<reference evidence="14 15" key="1">
    <citation type="submission" date="2014-04" db="EMBL/GenBank/DDBJ databases">
        <authorList>
            <consortium name="DOE Joint Genome Institute"/>
            <person name="Kuo A."/>
            <person name="Kohler A."/>
            <person name="Nagy L.G."/>
            <person name="Floudas D."/>
            <person name="Copeland A."/>
            <person name="Barry K.W."/>
            <person name="Cichocki N."/>
            <person name="Veneault-Fourrey C."/>
            <person name="LaButti K."/>
            <person name="Lindquist E.A."/>
            <person name="Lipzen A."/>
            <person name="Lundell T."/>
            <person name="Morin E."/>
            <person name="Murat C."/>
            <person name="Sun H."/>
            <person name="Tunlid A."/>
            <person name="Henrissat B."/>
            <person name="Grigoriev I.V."/>
            <person name="Hibbett D.S."/>
            <person name="Martin F."/>
            <person name="Nordberg H.P."/>
            <person name="Cantor M.N."/>
            <person name="Hua S.X."/>
        </authorList>
    </citation>
    <scope>NUCLEOTIDE SEQUENCE [LARGE SCALE GENOMIC DNA]</scope>
    <source>
        <strain evidence="14 15">LaAM-08-1</strain>
    </source>
</reference>
<evidence type="ECO:0000256" key="8">
    <source>
        <dbReference type="ARBA" id="ARBA00034617"/>
    </source>
</evidence>
<dbReference type="Pfam" id="PF02889">
    <property type="entry name" value="Sec63"/>
    <property type="match status" value="1"/>
</dbReference>
<dbReference type="InterPro" id="IPR027417">
    <property type="entry name" value="P-loop_NTPase"/>
</dbReference>
<dbReference type="InterPro" id="IPR036390">
    <property type="entry name" value="WH_DNA-bd_sf"/>
</dbReference>
<keyword evidence="3" id="KW-0378">Hydrolase</keyword>
<evidence type="ECO:0000256" key="1">
    <source>
        <dbReference type="ARBA" id="ARBA00010140"/>
    </source>
</evidence>
<dbReference type="SMART" id="SM00487">
    <property type="entry name" value="DEXDc"/>
    <property type="match status" value="1"/>
</dbReference>
<evidence type="ECO:0000256" key="4">
    <source>
        <dbReference type="ARBA" id="ARBA00022806"/>
    </source>
</evidence>
<dbReference type="OrthoDB" id="5575at2759"/>
<dbReference type="InterPro" id="IPR057842">
    <property type="entry name" value="WH_MER3"/>
</dbReference>
<dbReference type="InterPro" id="IPR036388">
    <property type="entry name" value="WH-like_DNA-bd_sf"/>
</dbReference>
<evidence type="ECO:0000313" key="14">
    <source>
        <dbReference type="EMBL" id="KIK08226.1"/>
    </source>
</evidence>
<dbReference type="InterPro" id="IPR014001">
    <property type="entry name" value="Helicase_ATP-bd"/>
</dbReference>
<keyword evidence="4" id="KW-0347">Helicase</keyword>
<protein>
    <recommendedName>
        <fullName evidence="9">DNA 3'-5' helicase</fullName>
        <ecNumber evidence="9">5.6.2.4</ecNumber>
    </recommendedName>
</protein>
<feature type="domain" description="Helicase ATP-binding" evidence="12">
    <location>
        <begin position="198"/>
        <end position="376"/>
    </location>
</feature>
<evidence type="ECO:0000256" key="2">
    <source>
        <dbReference type="ARBA" id="ARBA00022741"/>
    </source>
</evidence>
<keyword evidence="6" id="KW-0413">Isomerase</keyword>
<dbReference type="Pfam" id="PF00271">
    <property type="entry name" value="Helicase_C"/>
    <property type="match status" value="1"/>
</dbReference>
<dbReference type="PROSITE" id="PS51192">
    <property type="entry name" value="HELICASE_ATP_BIND_1"/>
    <property type="match status" value="1"/>
</dbReference>
<evidence type="ECO:0000256" key="10">
    <source>
        <dbReference type="ARBA" id="ARBA00048988"/>
    </source>
</evidence>
<dbReference type="SMART" id="SM00490">
    <property type="entry name" value="HELICc"/>
    <property type="match status" value="1"/>
</dbReference>
<dbReference type="GO" id="GO:0016787">
    <property type="term" value="F:hydrolase activity"/>
    <property type="evidence" value="ECO:0007669"/>
    <property type="project" value="UniProtKB-KW"/>
</dbReference>
<reference evidence="15" key="2">
    <citation type="submission" date="2015-01" db="EMBL/GenBank/DDBJ databases">
        <title>Evolutionary Origins and Diversification of the Mycorrhizal Mutualists.</title>
        <authorList>
            <consortium name="DOE Joint Genome Institute"/>
            <consortium name="Mycorrhizal Genomics Consortium"/>
            <person name="Kohler A."/>
            <person name="Kuo A."/>
            <person name="Nagy L.G."/>
            <person name="Floudas D."/>
            <person name="Copeland A."/>
            <person name="Barry K.W."/>
            <person name="Cichocki N."/>
            <person name="Veneault-Fourrey C."/>
            <person name="LaButti K."/>
            <person name="Lindquist E.A."/>
            <person name="Lipzen A."/>
            <person name="Lundell T."/>
            <person name="Morin E."/>
            <person name="Murat C."/>
            <person name="Riley R."/>
            <person name="Ohm R."/>
            <person name="Sun H."/>
            <person name="Tunlid A."/>
            <person name="Henrissat B."/>
            <person name="Grigoriev I.V."/>
            <person name="Hibbett D.S."/>
            <person name="Martin F."/>
        </authorList>
    </citation>
    <scope>NUCLEOTIDE SEQUENCE [LARGE SCALE GENOMIC DNA]</scope>
    <source>
        <strain evidence="15">LaAM-08-1</strain>
    </source>
</reference>
<comment type="catalytic activity">
    <reaction evidence="8">
        <text>Couples ATP hydrolysis with the unwinding of duplex DNA by translocating in the 3'-5' direction.</text>
        <dbReference type="EC" id="5.6.2.4"/>
    </reaction>
</comment>
<dbReference type="FunFam" id="1.10.10.10:FF:000012">
    <property type="entry name" value="U5 small nuclear ribonucleoprotein helicase"/>
    <property type="match status" value="1"/>
</dbReference>
<evidence type="ECO:0000313" key="15">
    <source>
        <dbReference type="Proteomes" id="UP000054477"/>
    </source>
</evidence>
<dbReference type="SMART" id="SM00973">
    <property type="entry name" value="Sec63"/>
    <property type="match status" value="1"/>
</dbReference>
<dbReference type="PANTHER" id="PTHR47835">
    <property type="entry name" value="HFM1, ATP DEPENDENT DNA HELICASE HOMOLOG"/>
    <property type="match status" value="1"/>
</dbReference>
<evidence type="ECO:0000256" key="3">
    <source>
        <dbReference type="ARBA" id="ARBA00022801"/>
    </source>
</evidence>
<evidence type="ECO:0000256" key="7">
    <source>
        <dbReference type="ARBA" id="ARBA00023254"/>
    </source>
</evidence>
<feature type="domain" description="Helicase C-terminal" evidence="13">
    <location>
        <begin position="360"/>
        <end position="528"/>
    </location>
</feature>
<evidence type="ECO:0000256" key="6">
    <source>
        <dbReference type="ARBA" id="ARBA00023235"/>
    </source>
</evidence>
<dbReference type="Gene3D" id="1.10.10.10">
    <property type="entry name" value="Winged helix-like DNA-binding domain superfamily/Winged helix DNA-binding domain"/>
    <property type="match status" value="1"/>
</dbReference>
<dbReference type="CDD" id="cd18795">
    <property type="entry name" value="SF2_C_Ski2"/>
    <property type="match status" value="1"/>
</dbReference>
<evidence type="ECO:0000256" key="5">
    <source>
        <dbReference type="ARBA" id="ARBA00022840"/>
    </source>
</evidence>
<dbReference type="EMBL" id="KN838543">
    <property type="protein sequence ID" value="KIK08226.1"/>
    <property type="molecule type" value="Genomic_DNA"/>
</dbReference>
<evidence type="ECO:0000259" key="13">
    <source>
        <dbReference type="PROSITE" id="PS51194"/>
    </source>
</evidence>
<organism evidence="14 15">
    <name type="scientific">Laccaria amethystina LaAM-08-1</name>
    <dbReference type="NCBI Taxonomy" id="1095629"/>
    <lineage>
        <taxon>Eukaryota</taxon>
        <taxon>Fungi</taxon>
        <taxon>Dikarya</taxon>
        <taxon>Basidiomycota</taxon>
        <taxon>Agaricomycotina</taxon>
        <taxon>Agaricomycetes</taxon>
        <taxon>Agaricomycetidae</taxon>
        <taxon>Agaricales</taxon>
        <taxon>Agaricineae</taxon>
        <taxon>Hydnangiaceae</taxon>
        <taxon>Laccaria</taxon>
    </lineage>
</organism>
<dbReference type="GO" id="GO:0003676">
    <property type="term" value="F:nucleic acid binding"/>
    <property type="evidence" value="ECO:0007669"/>
    <property type="project" value="InterPro"/>
</dbReference>
<name>A0A0C9XTF5_9AGAR</name>
<keyword evidence="15" id="KW-1185">Reference proteome</keyword>
<dbReference type="InterPro" id="IPR052247">
    <property type="entry name" value="Meiotic_Crossover_Helicase"/>
</dbReference>
<dbReference type="Gene3D" id="3.40.50.300">
    <property type="entry name" value="P-loop containing nucleotide triphosphate hydrolases"/>
    <property type="match status" value="2"/>
</dbReference>
<dbReference type="Pfam" id="PF00270">
    <property type="entry name" value="DEAD"/>
    <property type="match status" value="1"/>
</dbReference>
<dbReference type="Pfam" id="PF23445">
    <property type="entry name" value="WHD_SNRNP200"/>
    <property type="match status" value="1"/>
</dbReference>